<organism evidence="2 3">
    <name type="scientific">Suhomyces tanzawaensis NRRL Y-17324</name>
    <dbReference type="NCBI Taxonomy" id="984487"/>
    <lineage>
        <taxon>Eukaryota</taxon>
        <taxon>Fungi</taxon>
        <taxon>Dikarya</taxon>
        <taxon>Ascomycota</taxon>
        <taxon>Saccharomycotina</taxon>
        <taxon>Pichiomycetes</taxon>
        <taxon>Debaryomycetaceae</taxon>
        <taxon>Suhomyces</taxon>
    </lineage>
</organism>
<dbReference type="OrthoDB" id="4084018at2759"/>
<reference evidence="3" key="1">
    <citation type="submission" date="2016-05" db="EMBL/GenBank/DDBJ databases">
        <title>Comparative genomics of biotechnologically important yeasts.</title>
        <authorList>
            <consortium name="DOE Joint Genome Institute"/>
            <person name="Riley R."/>
            <person name="Haridas S."/>
            <person name="Wolfe K.H."/>
            <person name="Lopes M.R."/>
            <person name="Hittinger C.T."/>
            <person name="Goker M."/>
            <person name="Salamov A."/>
            <person name="Wisecaver J."/>
            <person name="Long T.M."/>
            <person name="Aerts A.L."/>
            <person name="Barry K."/>
            <person name="Choi C."/>
            <person name="Clum A."/>
            <person name="Coughlan A.Y."/>
            <person name="Deshpande S."/>
            <person name="Douglass A.P."/>
            <person name="Hanson S.J."/>
            <person name="Klenk H.-P."/>
            <person name="Labutti K."/>
            <person name="Lapidus A."/>
            <person name="Lindquist E."/>
            <person name="Lipzen A."/>
            <person name="Meier-Kolthoff J.P."/>
            <person name="Ohm R.A."/>
            <person name="Otillar R.P."/>
            <person name="Pangilinan J."/>
            <person name="Peng Y."/>
            <person name="Rokas A."/>
            <person name="Rosa C.A."/>
            <person name="Scheuner C."/>
            <person name="Sibirny A.A."/>
            <person name="Slot J.C."/>
            <person name="Stielow J.B."/>
            <person name="Sun H."/>
            <person name="Kurtzman C.P."/>
            <person name="Blackwell M."/>
            <person name="Grigoriev I.V."/>
            <person name="Jeffries T.W."/>
        </authorList>
    </citation>
    <scope>NUCLEOTIDE SEQUENCE [LARGE SCALE GENOMIC DNA]</scope>
    <source>
        <strain evidence="3">NRRL Y-17324</strain>
    </source>
</reference>
<name>A0A1E4SMH8_9ASCO</name>
<evidence type="ECO:0000313" key="3">
    <source>
        <dbReference type="Proteomes" id="UP000094285"/>
    </source>
</evidence>
<evidence type="ECO:0000313" key="2">
    <source>
        <dbReference type="EMBL" id="ODV80734.1"/>
    </source>
</evidence>
<protein>
    <submittedName>
        <fullName evidence="2">Uncharacterized protein</fullName>
    </submittedName>
</protein>
<gene>
    <name evidence="2" type="ORF">CANTADRAFT_4744</name>
</gene>
<dbReference type="RefSeq" id="XP_020065856.1">
    <property type="nucleotide sequence ID" value="XM_020209463.1"/>
</dbReference>
<keyword evidence="3" id="KW-1185">Reference proteome</keyword>
<accession>A0A1E4SMH8</accession>
<dbReference type="AlphaFoldDB" id="A0A1E4SMH8"/>
<keyword evidence="1" id="KW-0175">Coiled coil</keyword>
<dbReference type="GeneID" id="30983599"/>
<feature type="coiled-coil region" evidence="1">
    <location>
        <begin position="143"/>
        <end position="177"/>
    </location>
</feature>
<proteinExistence type="predicted"/>
<evidence type="ECO:0000256" key="1">
    <source>
        <dbReference type="SAM" id="Coils"/>
    </source>
</evidence>
<sequence>MARIDTVKGWIGADASSQRTDRLLSRSGDAVYLERLRKEVEHTKQYIKQADIAISSLKQADRQDSASEKRRVVALYDSYARVPFVPDKDEVIGSATASTALRNSVEDYSEAIATLSESKVDPEELTLLMDDYRDIVHHTSRTNEKGLSKLKEMDSKLAELEQEVSLVNRARTQLKSRLKDADQMSSLLSLHLKRVLTKYLAVQNWEEKVVMDSPALKSTIRLIMLMIDDLLTAPQDSWVEIVPTSITAQLVKILVFKSIVISREDSTPSIYYLRIRNFGIQV</sequence>
<dbReference type="EMBL" id="KV453910">
    <property type="protein sequence ID" value="ODV80734.1"/>
    <property type="molecule type" value="Genomic_DNA"/>
</dbReference>
<dbReference type="Proteomes" id="UP000094285">
    <property type="component" value="Unassembled WGS sequence"/>
</dbReference>